<evidence type="ECO:0000313" key="2">
    <source>
        <dbReference type="Proteomes" id="UP000178240"/>
    </source>
</evidence>
<reference evidence="1 2" key="1">
    <citation type="journal article" date="2016" name="Nat. Commun.">
        <title>Thousands of microbial genomes shed light on interconnected biogeochemical processes in an aquifer system.</title>
        <authorList>
            <person name="Anantharaman K."/>
            <person name="Brown C.T."/>
            <person name="Hug L.A."/>
            <person name="Sharon I."/>
            <person name="Castelle C.J."/>
            <person name="Probst A.J."/>
            <person name="Thomas B.C."/>
            <person name="Singh A."/>
            <person name="Wilkins M.J."/>
            <person name="Karaoz U."/>
            <person name="Brodie E.L."/>
            <person name="Williams K.H."/>
            <person name="Hubbard S.S."/>
            <person name="Banfield J.F."/>
        </authorList>
    </citation>
    <scope>NUCLEOTIDE SEQUENCE [LARGE SCALE GENOMIC DNA]</scope>
</reference>
<proteinExistence type="predicted"/>
<dbReference type="Proteomes" id="UP000178240">
    <property type="component" value="Unassembled WGS sequence"/>
</dbReference>
<dbReference type="EMBL" id="MHIE01000021">
    <property type="protein sequence ID" value="OGY45398.1"/>
    <property type="molecule type" value="Genomic_DNA"/>
</dbReference>
<comment type="caution">
    <text evidence="1">The sequence shown here is derived from an EMBL/GenBank/DDBJ whole genome shotgun (WGS) entry which is preliminary data.</text>
</comment>
<protein>
    <recommendedName>
        <fullName evidence="3">HTH arsR-type domain-containing protein</fullName>
    </recommendedName>
</protein>
<evidence type="ECO:0008006" key="3">
    <source>
        <dbReference type="Google" id="ProtNLM"/>
    </source>
</evidence>
<dbReference type="STRING" id="1797535.A2744_04305"/>
<dbReference type="SUPFAM" id="SSF46785">
    <property type="entry name" value="Winged helix' DNA-binding domain"/>
    <property type="match status" value="1"/>
</dbReference>
<organism evidence="1 2">
    <name type="scientific">Candidatus Buchananbacteria bacterium RIFCSPHIGHO2_01_FULL_44_11</name>
    <dbReference type="NCBI Taxonomy" id="1797535"/>
    <lineage>
        <taxon>Bacteria</taxon>
        <taxon>Candidatus Buchananiibacteriota</taxon>
    </lineage>
</organism>
<name>A0A1G1XZD9_9BACT</name>
<dbReference type="AlphaFoldDB" id="A0A1G1XZD9"/>
<sequence>MLEQLFGSKTRVNLLGLFLNNPAQPYYLRQLARKFKIQLNSIRREVENLEKFGVIKSVSQPQAEPGKRSVKAKKPGSKKYFLANTSFILYPELKALLIKAQLLLEKSFVREVEKMARLKLLILTGIFVGREGFATDILLVGGVNHRRLSFLIKRFEKELNREINYTVMTYQEYKYRHDITDRFLYEILGGKKIVIVNKLD</sequence>
<accession>A0A1G1XZD9</accession>
<evidence type="ECO:0000313" key="1">
    <source>
        <dbReference type="EMBL" id="OGY45398.1"/>
    </source>
</evidence>
<dbReference type="InterPro" id="IPR036390">
    <property type="entry name" value="WH_DNA-bd_sf"/>
</dbReference>
<gene>
    <name evidence="1" type="ORF">A2744_04305</name>
</gene>